<name>A0A939CFF7_9FIRM</name>
<comment type="caution">
    <text evidence="1">The sequence shown here is derived from an EMBL/GenBank/DDBJ whole genome shotgun (WGS) entry which is preliminary data.</text>
</comment>
<protein>
    <submittedName>
        <fullName evidence="1">Uncharacterized protein</fullName>
    </submittedName>
</protein>
<organism evidence="1 2">
    <name type="scientific">Fusicatenibacter saccharivorans</name>
    <dbReference type="NCBI Taxonomy" id="1150298"/>
    <lineage>
        <taxon>Bacteria</taxon>
        <taxon>Bacillati</taxon>
        <taxon>Bacillota</taxon>
        <taxon>Clostridia</taxon>
        <taxon>Lachnospirales</taxon>
        <taxon>Lachnospiraceae</taxon>
        <taxon>Fusicatenibacter</taxon>
    </lineage>
</organism>
<gene>
    <name evidence="1" type="ORF">JTJ23_13055</name>
</gene>
<proteinExistence type="predicted"/>
<accession>A0A939CFF7</accession>
<reference evidence="1" key="1">
    <citation type="submission" date="2021-02" db="EMBL/GenBank/DDBJ databases">
        <title>Metagenome-assembled genomes from human diarrheal sample B26.</title>
        <authorList>
            <person name="Ateba T.P."/>
            <person name="Alayande K.A."/>
            <person name="Mwanza M."/>
        </authorList>
    </citation>
    <scope>NUCLEOTIDE SEQUENCE</scope>
    <source>
        <strain evidence="1">06WH</strain>
    </source>
</reference>
<evidence type="ECO:0000313" key="2">
    <source>
        <dbReference type="Proteomes" id="UP000737612"/>
    </source>
</evidence>
<dbReference type="EMBL" id="JAFHBD010000065">
    <property type="protein sequence ID" value="MBN2954485.1"/>
    <property type="molecule type" value="Genomic_DNA"/>
</dbReference>
<evidence type="ECO:0000313" key="1">
    <source>
        <dbReference type="EMBL" id="MBN2954485.1"/>
    </source>
</evidence>
<dbReference type="AlphaFoldDB" id="A0A939CFF7"/>
<sequence>MTAKEYLNLFRRMQERIREMNLSIQRIEDQLDVKGMSYDGMPGGGSGTDRTAELVSKMCDIKMQREVTKQAAQILCVEIENIIDKVRDHDESRLLYDRYVLGKDFETIAEDLHVSYRQATRIHGSALLSVGKILEDCEICPTMS</sequence>
<dbReference type="Proteomes" id="UP000737612">
    <property type="component" value="Unassembled WGS sequence"/>
</dbReference>